<feature type="domain" description="TLC" evidence="18">
    <location>
        <begin position="1518"/>
        <end position="1718"/>
    </location>
</feature>
<feature type="domain" description="Homeobox" evidence="17">
    <location>
        <begin position="513"/>
        <end position="556"/>
    </location>
</feature>
<dbReference type="Gene3D" id="1.10.10.60">
    <property type="entry name" value="Homeodomain-like"/>
    <property type="match status" value="6"/>
</dbReference>
<keyword evidence="6 13" id="KW-0812">Transmembrane</keyword>
<organism evidence="19 20">
    <name type="scientific">Pseudolycoriella hygida</name>
    <dbReference type="NCBI Taxonomy" id="35572"/>
    <lineage>
        <taxon>Eukaryota</taxon>
        <taxon>Metazoa</taxon>
        <taxon>Ecdysozoa</taxon>
        <taxon>Arthropoda</taxon>
        <taxon>Hexapoda</taxon>
        <taxon>Insecta</taxon>
        <taxon>Pterygota</taxon>
        <taxon>Neoptera</taxon>
        <taxon>Endopterygota</taxon>
        <taxon>Diptera</taxon>
        <taxon>Nematocera</taxon>
        <taxon>Sciaroidea</taxon>
        <taxon>Sciaridae</taxon>
        <taxon>Pseudolycoriella</taxon>
    </lineage>
</organism>
<feature type="transmembrane region" description="Helical" evidence="16">
    <location>
        <begin position="962"/>
        <end position="982"/>
    </location>
</feature>
<keyword evidence="12 14" id="KW-0238">DNA-binding</keyword>
<evidence type="ECO:0000256" key="16">
    <source>
        <dbReference type="SAM" id="Phobius"/>
    </source>
</evidence>
<keyword evidence="7" id="KW-0256">Endoplasmic reticulum</keyword>
<feature type="transmembrane region" description="Helical" evidence="16">
    <location>
        <begin position="607"/>
        <end position="627"/>
    </location>
</feature>
<evidence type="ECO:0000256" key="4">
    <source>
        <dbReference type="ARBA" id="ARBA00004991"/>
    </source>
</evidence>
<comment type="catalytic activity">
    <reaction evidence="11">
        <text>sphinganine + octadecanoyl-CoA = N-(octadecanoyl)-sphinganine + CoA + H(+)</text>
        <dbReference type="Rhea" id="RHEA:36547"/>
        <dbReference type="ChEBI" id="CHEBI:15378"/>
        <dbReference type="ChEBI" id="CHEBI:57287"/>
        <dbReference type="ChEBI" id="CHEBI:57394"/>
        <dbReference type="ChEBI" id="CHEBI:57817"/>
        <dbReference type="ChEBI" id="CHEBI:67033"/>
    </reaction>
    <physiologicalReaction direction="left-to-right" evidence="11">
        <dbReference type="Rhea" id="RHEA:36548"/>
    </physiologicalReaction>
</comment>
<dbReference type="CDD" id="cd00086">
    <property type="entry name" value="homeodomain"/>
    <property type="match status" value="3"/>
</dbReference>
<dbReference type="Pfam" id="PF00046">
    <property type="entry name" value="Homeodomain"/>
    <property type="match status" value="2"/>
</dbReference>
<feature type="transmembrane region" description="Helical" evidence="16">
    <location>
        <begin position="1429"/>
        <end position="1452"/>
    </location>
</feature>
<dbReference type="GO" id="GO:0005789">
    <property type="term" value="C:endoplasmic reticulum membrane"/>
    <property type="evidence" value="ECO:0007669"/>
    <property type="project" value="UniProtKB-SubCell"/>
</dbReference>
<evidence type="ECO:0000256" key="3">
    <source>
        <dbReference type="ARBA" id="ARBA00004760"/>
    </source>
</evidence>
<feature type="transmembrane region" description="Helical" evidence="16">
    <location>
        <begin position="728"/>
        <end position="749"/>
    </location>
</feature>
<feature type="domain" description="TLC" evidence="18">
    <location>
        <begin position="792"/>
        <end position="990"/>
    </location>
</feature>
<feature type="DNA-binding region" description="Homeobox" evidence="12">
    <location>
        <begin position="1474"/>
        <end position="1516"/>
    </location>
</feature>
<feature type="transmembrane region" description="Helical" evidence="16">
    <location>
        <begin position="1593"/>
        <end position="1612"/>
    </location>
</feature>
<keyword evidence="20" id="KW-1185">Reference proteome</keyword>
<dbReference type="OrthoDB" id="537032at2759"/>
<dbReference type="PANTHER" id="PTHR12560">
    <property type="entry name" value="LONGEVITY ASSURANCE FACTOR 1 LAG1"/>
    <property type="match status" value="1"/>
</dbReference>
<feature type="transmembrane region" description="Helical" evidence="16">
    <location>
        <begin position="1340"/>
        <end position="1362"/>
    </location>
</feature>
<feature type="transmembrane region" description="Helical" evidence="16">
    <location>
        <begin position="178"/>
        <end position="197"/>
    </location>
</feature>
<feature type="domain" description="Homeobox" evidence="17">
    <location>
        <begin position="1472"/>
        <end position="1515"/>
    </location>
</feature>
<evidence type="ECO:0000256" key="10">
    <source>
        <dbReference type="ARBA" id="ARBA00023136"/>
    </source>
</evidence>
<evidence type="ECO:0000313" key="19">
    <source>
        <dbReference type="EMBL" id="KAJ6635434.1"/>
    </source>
</evidence>
<comment type="caution">
    <text evidence="19">The sequence shown here is derived from an EMBL/GenBank/DDBJ whole genome shotgun (WGS) entry which is preliminary data.</text>
</comment>
<keyword evidence="9" id="KW-0443">Lipid metabolism</keyword>
<dbReference type="PROSITE" id="PS50922">
    <property type="entry name" value="TLC"/>
    <property type="match status" value="5"/>
</dbReference>
<dbReference type="FunFam" id="1.10.10.60:FF:000020">
    <property type="entry name" value="Ceramide synthase 5"/>
    <property type="match status" value="3"/>
</dbReference>
<keyword evidence="8 16" id="KW-1133">Transmembrane helix</keyword>
<gene>
    <name evidence="19" type="primary">CERS4</name>
    <name evidence="19" type="ORF">Bhyg_14020</name>
</gene>
<feature type="DNA-binding region" description="Homeobox" evidence="12">
    <location>
        <begin position="68"/>
        <end position="127"/>
    </location>
</feature>
<feature type="transmembrane region" description="Helical" evidence="16">
    <location>
        <begin position="262"/>
        <end position="283"/>
    </location>
</feature>
<dbReference type="SMART" id="SM00724">
    <property type="entry name" value="TLC"/>
    <property type="match status" value="6"/>
</dbReference>
<dbReference type="InterPro" id="IPR006634">
    <property type="entry name" value="TLC-dom"/>
</dbReference>
<evidence type="ECO:0000256" key="9">
    <source>
        <dbReference type="ARBA" id="ARBA00023098"/>
    </source>
</evidence>
<dbReference type="PANTHER" id="PTHR12560:SF0">
    <property type="entry name" value="LD18904P"/>
    <property type="match status" value="1"/>
</dbReference>
<protein>
    <submittedName>
        <fullName evidence="19">Ceramide synthase 4</fullName>
    </submittedName>
</protein>
<feature type="transmembrane region" description="Helical" evidence="16">
    <location>
        <begin position="688"/>
        <end position="707"/>
    </location>
</feature>
<feature type="transmembrane region" description="Helical" evidence="16">
    <location>
        <begin position="1193"/>
        <end position="1212"/>
    </location>
</feature>
<feature type="transmembrane region" description="Helical" evidence="16">
    <location>
        <begin position="1686"/>
        <end position="1705"/>
    </location>
</feature>
<evidence type="ECO:0000256" key="8">
    <source>
        <dbReference type="ARBA" id="ARBA00022989"/>
    </source>
</evidence>
<feature type="transmembrane region" description="Helical" evidence="16">
    <location>
        <begin position="867"/>
        <end position="886"/>
    </location>
</feature>
<evidence type="ECO:0000259" key="18">
    <source>
        <dbReference type="PROSITE" id="PS50922"/>
    </source>
</evidence>
<feature type="domain" description="TLC" evidence="18">
    <location>
        <begin position="559"/>
        <end position="757"/>
    </location>
</feature>
<feature type="transmembrane region" description="Helical" evidence="16">
    <location>
        <begin position="634"/>
        <end position="653"/>
    </location>
</feature>
<evidence type="ECO:0000256" key="11">
    <source>
        <dbReference type="ARBA" id="ARBA00049036"/>
    </source>
</evidence>
<feature type="transmembrane region" description="Helical" evidence="16">
    <location>
        <begin position="1073"/>
        <end position="1093"/>
    </location>
</feature>
<dbReference type="InterPro" id="IPR009057">
    <property type="entry name" value="Homeodomain-like_sf"/>
</dbReference>
<feature type="transmembrane region" description="Helical" evidence="16">
    <location>
        <begin position="470"/>
        <end position="493"/>
    </location>
</feature>
<keyword evidence="12 14" id="KW-0539">Nucleus</keyword>
<feature type="transmembrane region" description="Helical" evidence="16">
    <location>
        <begin position="1308"/>
        <end position="1328"/>
    </location>
</feature>
<evidence type="ECO:0000256" key="13">
    <source>
        <dbReference type="PROSITE-ProRule" id="PRU00205"/>
    </source>
</evidence>
<dbReference type="EMBL" id="WJQU01000004">
    <property type="protein sequence ID" value="KAJ6635434.1"/>
    <property type="molecule type" value="Genomic_DNA"/>
</dbReference>
<dbReference type="InterPro" id="IPR001356">
    <property type="entry name" value="HD"/>
</dbReference>
<proteinExistence type="predicted"/>
<feature type="transmembrane region" description="Helical" evidence="16">
    <location>
        <begin position="1647"/>
        <end position="1666"/>
    </location>
</feature>
<feature type="DNA-binding region" description="Homeobox" evidence="12">
    <location>
        <begin position="515"/>
        <end position="557"/>
    </location>
</feature>
<feature type="transmembrane region" description="Helical" evidence="16">
    <location>
        <begin position="1269"/>
        <end position="1288"/>
    </location>
</feature>
<keyword evidence="12 14" id="KW-0371">Homeobox</keyword>
<evidence type="ECO:0000256" key="7">
    <source>
        <dbReference type="ARBA" id="ARBA00022824"/>
    </source>
</evidence>
<dbReference type="InterPro" id="IPR016439">
    <property type="entry name" value="Lag1/Lac1-like"/>
</dbReference>
<dbReference type="PROSITE" id="PS50071">
    <property type="entry name" value="HOMEOBOX_2"/>
    <property type="match status" value="3"/>
</dbReference>
<feature type="compositionally biased region" description="Polar residues" evidence="15">
    <location>
        <begin position="1728"/>
        <end position="1748"/>
    </location>
</feature>
<evidence type="ECO:0000256" key="2">
    <source>
        <dbReference type="ARBA" id="ARBA00004477"/>
    </source>
</evidence>
<feature type="transmembrane region" description="Helical" evidence="16">
    <location>
        <begin position="840"/>
        <end position="860"/>
    </location>
</feature>
<sequence>MEILRDFSDIFWSAKVWLPSNTTWADIASISHSESRDLIWCIPLALLFILSRYLIETKCLPPLGKSLGIKSRKSQPAAPNPILEAAYIKNYRLKQKTTVGLAKELDLTERQIERWWRLRRAQDKPSTLDRFCESAYRLLYYTCSSIYGLIVLWDKPWFWNAQSVWYGHPYNPIDRGLWWHSMISLSLYCAFTITQLLDNKRKDFWQIFVHHVTAALIMVLCWGCNLLRVASLVLVVHDITDIFLEPTKIAQYAKYRKTGDCLLPVFTVVWIVTRLVCFPRLIYSCVFEAPRFVSMFPALHLITCAFLVLLVLHVLWTCEILRVLHTAIRMRQDELWSTKIWLPPNITWDDMAPGSRPDVRYADYRDLNWVLPLTLIFIVLRYLLEIFCFAPIGKSIGMESTKSRPPTPNQYWKERTIKISDSKNLMETFRTINDAFWSAKFWLPPNITWDDMAPGSRPDVRYANYRDLNWVLPLTLIFIALRYLVEIFCFAPIGKSIGIKSTKSRPPPPNQILERAYNKNQRLNQKTVVGLVKQVDLTERQIERWWRLRRAQDKPSTLEKFCETSWKCLYYTYSFTYGTIILWDKPWLWDVKSCWYGYPHHSIDNGIWWYFSVSMAFYFSLTVTQFFETKRIDFWQMFAHHIITLAMLVMSWLSNFNRLGTLILVIHDCADIFLESCKSLKYAKYHKICNYVAVAFLVTWVATRLVFYPRVVYGSIFEAEIEMFPLRNVCHILLVALLCLHVFWSYMIFQTAYSSFSAGKVVGLVKQVDLTERQIERWWRLRRAQDKPSTLEKFCEASWKCLYYTYSFTYGTIILWDKPWLWDVKSCWYGYPHHSIDNGIWWYFSVSMAFYFSLTVTQFFETRRKDFWQMFAHHIITLAMLVMSWLSNFHRLGTLILVIHDCADIFLESGKSLKYAKYHKICDYVVVTFLVTWVATRLVFYPRVVYGSIFEAEIEMFPLRNVCHILLVALLCLHVFWSYMIFQMAYSSVSAGQVVGLVKQVDLTERQIERWWRLRRAQDKPSSLDKFCETSWKSLYYTYSFTYGTIILWDKPWLWDVKSCWYDYPHHSIDNGIWWYFSVTMAFYFSLTVTQFFETKRKDFWQMFAHHLISLSMMYMSWLSNFHRQGTLFFVIHDCADLVLESDKSLKYAKYHKICDCLFVVFLVTWVATRLVFYPRIVYGSIFEAPGIIEMFPLTYVNIILQVALLCLHVFWSNIIFQMARSYVSAGKVVGLVKQVDLTERQNERWWRLRRAQDKPSTLEKFCETSWKCLYYTYSFTYGTIILWDKPWLWDVKSCWYGYPHHSIDNGIWWYFSVSMAFYFSLTVTQFFETRRKDFWQMFAHHIITLAIQLIMASGGTTQYQLRHIPRLLSPNSSKLDEKISGKLMETFRTINDAFWSVKFWLPPNITWDDMAPGSRPDVIYANYRDLNWVLPMTLIFIALRYLVEIFCFAPIGKSIGIKSTKSRPPPPNQILERAYNKNQRLNQKTVVGLVKQVDLTERQIERWWRLRRAQDKPSTLDKFCETSWKCLYYTYSFTYGTIILWDKPWLWDVKSCWYGYPHHSIDNGIWWYYSVSMAFYFSLTVTQFFETKRKDFWQMFAHHIMTLAMMFMGWISNFHRLGTLILVIHDCADIFLEGSKSLKYTKYHKIFHYVLVTFIVTWVATRLVFYPRVVYSSIFETPGLIEMFPLRYVIHTLKVALLCLHVFWSNILFQMAYSYVSAGQLDRDPRSSSGEASDSPINAENEIRQNS</sequence>
<evidence type="ECO:0000256" key="14">
    <source>
        <dbReference type="RuleBase" id="RU000682"/>
    </source>
</evidence>
<feature type="domain" description="TLC" evidence="18">
    <location>
        <begin position="1025"/>
        <end position="1225"/>
    </location>
</feature>
<feature type="transmembrane region" description="Helical" evidence="16">
    <location>
        <begin position="1154"/>
        <end position="1173"/>
    </location>
</feature>
<dbReference type="Pfam" id="PF03798">
    <property type="entry name" value="TRAM_LAG1_CLN8"/>
    <property type="match status" value="6"/>
</dbReference>
<keyword evidence="10 13" id="KW-0472">Membrane</keyword>
<feature type="transmembrane region" description="Helical" evidence="16">
    <location>
        <begin position="369"/>
        <end position="392"/>
    </location>
</feature>
<dbReference type="Proteomes" id="UP001151699">
    <property type="component" value="Chromosome C"/>
</dbReference>
<name>A0A9Q0MR69_9DIPT</name>
<comment type="pathway">
    <text evidence="3">Lipid metabolism; sphingolipid metabolism.</text>
</comment>
<evidence type="ECO:0000256" key="5">
    <source>
        <dbReference type="ARBA" id="ARBA00022679"/>
    </source>
</evidence>
<feature type="transmembrane region" description="Helical" evidence="16">
    <location>
        <begin position="921"/>
        <end position="942"/>
    </location>
</feature>
<dbReference type="SMART" id="SM00389">
    <property type="entry name" value="HOX"/>
    <property type="match status" value="3"/>
</dbReference>
<evidence type="ECO:0000256" key="15">
    <source>
        <dbReference type="SAM" id="MobiDB-lite"/>
    </source>
</evidence>
<reference evidence="19" key="1">
    <citation type="submission" date="2022-07" db="EMBL/GenBank/DDBJ databases">
        <authorList>
            <person name="Trinca V."/>
            <person name="Uliana J.V.C."/>
            <person name="Torres T.T."/>
            <person name="Ward R.J."/>
            <person name="Monesi N."/>
        </authorList>
    </citation>
    <scope>NUCLEOTIDE SEQUENCE</scope>
    <source>
        <strain evidence="19">HSMRA1968</strain>
        <tissue evidence="19">Whole embryos</tissue>
    </source>
</reference>
<dbReference type="GO" id="GO:0005634">
    <property type="term" value="C:nucleus"/>
    <property type="evidence" value="ECO:0007669"/>
    <property type="project" value="UniProtKB-SubCell"/>
</dbReference>
<dbReference type="GO" id="GO:0050291">
    <property type="term" value="F:sphingosine N-acyltransferase activity"/>
    <property type="evidence" value="ECO:0007669"/>
    <property type="project" value="InterPro"/>
</dbReference>
<feature type="domain" description="TLC" evidence="18">
    <location>
        <begin position="129"/>
        <end position="329"/>
    </location>
</feature>
<feature type="transmembrane region" description="Helical" evidence="16">
    <location>
        <begin position="209"/>
        <end position="236"/>
    </location>
</feature>
<keyword evidence="5" id="KW-0808">Transferase</keyword>
<evidence type="ECO:0000259" key="17">
    <source>
        <dbReference type="PROSITE" id="PS50071"/>
    </source>
</evidence>
<feature type="transmembrane region" description="Helical" evidence="16">
    <location>
        <begin position="1567"/>
        <end position="1586"/>
    </location>
</feature>
<dbReference type="GO" id="GO:0003677">
    <property type="term" value="F:DNA binding"/>
    <property type="evidence" value="ECO:0007669"/>
    <property type="project" value="UniProtKB-UniRule"/>
</dbReference>
<accession>A0A9Q0MR69</accession>
<evidence type="ECO:0000256" key="1">
    <source>
        <dbReference type="ARBA" id="ARBA00004123"/>
    </source>
</evidence>
<comment type="subcellular location">
    <subcellularLocation>
        <location evidence="2">Endoplasmic reticulum membrane</location>
        <topology evidence="2">Multi-pass membrane protein</topology>
    </subcellularLocation>
    <subcellularLocation>
        <location evidence="1 12 14">Nucleus</location>
    </subcellularLocation>
</comment>
<feature type="domain" description="Homeobox" evidence="17">
    <location>
        <begin position="66"/>
        <end position="126"/>
    </location>
</feature>
<feature type="region of interest" description="Disordered" evidence="15">
    <location>
        <begin position="1724"/>
        <end position="1748"/>
    </location>
</feature>
<dbReference type="SUPFAM" id="SSF46689">
    <property type="entry name" value="Homeodomain-like"/>
    <property type="match status" value="3"/>
</dbReference>
<evidence type="ECO:0000256" key="12">
    <source>
        <dbReference type="PROSITE-ProRule" id="PRU00108"/>
    </source>
</evidence>
<evidence type="ECO:0000256" key="6">
    <source>
        <dbReference type="ARBA" id="ARBA00022692"/>
    </source>
</evidence>
<feature type="transmembrane region" description="Helical" evidence="16">
    <location>
        <begin position="295"/>
        <end position="316"/>
    </location>
</feature>
<evidence type="ECO:0000313" key="20">
    <source>
        <dbReference type="Proteomes" id="UP001151699"/>
    </source>
</evidence>
<dbReference type="GO" id="GO:0046513">
    <property type="term" value="P:ceramide biosynthetic process"/>
    <property type="evidence" value="ECO:0007669"/>
    <property type="project" value="InterPro"/>
</dbReference>
<comment type="pathway">
    <text evidence="4">Sphingolipid metabolism.</text>
</comment>